<dbReference type="AlphaFoldDB" id="A0A9J6B0H8"/>
<evidence type="ECO:0000313" key="1">
    <source>
        <dbReference type="EMBL" id="KAG5630216.1"/>
    </source>
</evidence>
<comment type="caution">
    <text evidence="1">The sequence shown here is derived from an EMBL/GenBank/DDBJ whole genome shotgun (WGS) entry which is preliminary data.</text>
</comment>
<keyword evidence="2" id="KW-1185">Reference proteome</keyword>
<dbReference type="SUPFAM" id="SSF50249">
    <property type="entry name" value="Nucleic acid-binding proteins"/>
    <property type="match status" value="1"/>
</dbReference>
<evidence type="ECO:0000313" key="2">
    <source>
        <dbReference type="Proteomes" id="UP000824120"/>
    </source>
</evidence>
<organism evidence="1 2">
    <name type="scientific">Solanum commersonii</name>
    <name type="common">Commerson's wild potato</name>
    <name type="synonym">Commerson's nightshade</name>
    <dbReference type="NCBI Taxonomy" id="4109"/>
    <lineage>
        <taxon>Eukaryota</taxon>
        <taxon>Viridiplantae</taxon>
        <taxon>Streptophyta</taxon>
        <taxon>Embryophyta</taxon>
        <taxon>Tracheophyta</taxon>
        <taxon>Spermatophyta</taxon>
        <taxon>Magnoliopsida</taxon>
        <taxon>eudicotyledons</taxon>
        <taxon>Gunneridae</taxon>
        <taxon>Pentapetalae</taxon>
        <taxon>asterids</taxon>
        <taxon>lamiids</taxon>
        <taxon>Solanales</taxon>
        <taxon>Solanaceae</taxon>
        <taxon>Solanoideae</taxon>
        <taxon>Solaneae</taxon>
        <taxon>Solanum</taxon>
    </lineage>
</organism>
<gene>
    <name evidence="1" type="ORF">H5410_001933</name>
</gene>
<dbReference type="Gene3D" id="2.40.50.140">
    <property type="entry name" value="Nucleic acid-binding proteins"/>
    <property type="match status" value="1"/>
</dbReference>
<dbReference type="OrthoDB" id="1304365at2759"/>
<name>A0A9J6B0H8_SOLCO</name>
<dbReference type="InterPro" id="IPR012340">
    <property type="entry name" value="NA-bd_OB-fold"/>
</dbReference>
<proteinExistence type="predicted"/>
<sequence>MTNSRHEGTFQKVIFVDDEGKKLQATLFFKHIDTSNDFLKTNKTYYIAKGLLDWVNLNYTSHKEIELSITDNTIIKESAHGFISLEQTEKMPNGSIFGNSS</sequence>
<accession>A0A9J6B0H8</accession>
<dbReference type="EMBL" id="JACXVP010000001">
    <property type="protein sequence ID" value="KAG5630216.1"/>
    <property type="molecule type" value="Genomic_DNA"/>
</dbReference>
<protein>
    <submittedName>
        <fullName evidence="1">Uncharacterized protein</fullName>
    </submittedName>
</protein>
<dbReference type="Proteomes" id="UP000824120">
    <property type="component" value="Chromosome 1"/>
</dbReference>
<reference evidence="1 2" key="1">
    <citation type="submission" date="2020-09" db="EMBL/GenBank/DDBJ databases">
        <title>De no assembly of potato wild relative species, Solanum commersonii.</title>
        <authorList>
            <person name="Cho K."/>
        </authorList>
    </citation>
    <scope>NUCLEOTIDE SEQUENCE [LARGE SCALE GENOMIC DNA]</scope>
    <source>
        <strain evidence="1">LZ3.2</strain>
        <tissue evidence="1">Leaf</tissue>
    </source>
</reference>